<dbReference type="PANTHER" id="PTHR18964">
    <property type="entry name" value="ROK (REPRESSOR, ORF, KINASE) FAMILY"/>
    <property type="match status" value="1"/>
</dbReference>
<reference evidence="2" key="1">
    <citation type="submission" date="2022-09" db="EMBL/GenBank/DDBJ databases">
        <title>Tahibacter sp. nov., isolated from a fresh water.</title>
        <authorList>
            <person name="Baek J.H."/>
            <person name="Lee J.K."/>
            <person name="Kim J.M."/>
            <person name="Jeon C.O."/>
        </authorList>
    </citation>
    <scope>NUCLEOTIDE SEQUENCE</scope>
    <source>
        <strain evidence="2">W38</strain>
    </source>
</reference>
<dbReference type="Proteomes" id="UP001064632">
    <property type="component" value="Chromosome"/>
</dbReference>
<dbReference type="InterPro" id="IPR000600">
    <property type="entry name" value="ROK"/>
</dbReference>
<sequence>MPLTRLPLEVERRLALRLPLPGHGAPLLPDVLVESYTVAFQQKGRFIGDQAARRVFFERIDAWRATVRRRGDDPFGDTPTESLSKKNLDKVLRRGDPAAAGIIQAAIDDFARALVTVIRVFHRRAWKRVTHIVVGGGFRGSRIGELAIGRAQVMLHDAGMPIALEPIRHDPDEAGLVGAAYLMPRWMFGNFDALLAIDIGGTNVRCGIVCWEENTESPSVDASLLWRHSDDDATRESVLDETIGMLKRLIRTAARRHRRLAPFVGIGCPGRIRLDGSIERGTGNLPGNWQSSRFHLPTAIHKALPAIHGFAPVVVLHNDAVVQGLSMVPAMREVERWAVLTIGTGLGNAQFCNTITSPSRKHR</sequence>
<evidence type="ECO:0000313" key="3">
    <source>
        <dbReference type="Proteomes" id="UP001064632"/>
    </source>
</evidence>
<dbReference type="SUPFAM" id="SSF53067">
    <property type="entry name" value="Actin-like ATPase domain"/>
    <property type="match status" value="2"/>
</dbReference>
<proteinExistence type="inferred from homology"/>
<name>A0ABY6BD90_9GAMM</name>
<comment type="similarity">
    <text evidence="1">Belongs to the ROK (NagC/XylR) family.</text>
</comment>
<evidence type="ECO:0000256" key="1">
    <source>
        <dbReference type="ARBA" id="ARBA00006479"/>
    </source>
</evidence>
<dbReference type="PANTHER" id="PTHR18964:SF149">
    <property type="entry name" value="BIFUNCTIONAL UDP-N-ACETYLGLUCOSAMINE 2-EPIMERASE_N-ACETYLMANNOSAMINE KINASE"/>
    <property type="match status" value="1"/>
</dbReference>
<organism evidence="2 3">
    <name type="scientific">Tahibacter amnicola</name>
    <dbReference type="NCBI Taxonomy" id="2976241"/>
    <lineage>
        <taxon>Bacteria</taxon>
        <taxon>Pseudomonadati</taxon>
        <taxon>Pseudomonadota</taxon>
        <taxon>Gammaproteobacteria</taxon>
        <taxon>Lysobacterales</taxon>
        <taxon>Rhodanobacteraceae</taxon>
        <taxon>Tahibacter</taxon>
    </lineage>
</organism>
<dbReference type="EMBL" id="CP104694">
    <property type="protein sequence ID" value="UXI66295.1"/>
    <property type="molecule type" value="Genomic_DNA"/>
</dbReference>
<dbReference type="RefSeq" id="WP_261693279.1">
    <property type="nucleotide sequence ID" value="NZ_CP104694.1"/>
</dbReference>
<gene>
    <name evidence="2" type="ORF">N4264_16230</name>
</gene>
<evidence type="ECO:0000313" key="2">
    <source>
        <dbReference type="EMBL" id="UXI66295.1"/>
    </source>
</evidence>
<dbReference type="InterPro" id="IPR043129">
    <property type="entry name" value="ATPase_NBD"/>
</dbReference>
<dbReference type="CDD" id="cd23763">
    <property type="entry name" value="ASKHA_ATPase_ROK"/>
    <property type="match status" value="1"/>
</dbReference>
<accession>A0ABY6BD90</accession>
<protein>
    <submittedName>
        <fullName evidence="2">ROK family protein</fullName>
    </submittedName>
</protein>
<dbReference type="Gene3D" id="3.30.420.40">
    <property type="match status" value="2"/>
</dbReference>
<keyword evidence="3" id="KW-1185">Reference proteome</keyword>